<dbReference type="AlphaFoldDB" id="A0A6J4IVB8"/>
<feature type="compositionally biased region" description="Basic residues" evidence="1">
    <location>
        <begin position="53"/>
        <end position="72"/>
    </location>
</feature>
<gene>
    <name evidence="2" type="ORF">AVDCRST_MAG27-2638</name>
</gene>
<name>A0A6J4IVB8_9PROT</name>
<dbReference type="GO" id="GO:0008233">
    <property type="term" value="F:peptidase activity"/>
    <property type="evidence" value="ECO:0007669"/>
    <property type="project" value="UniProtKB-KW"/>
</dbReference>
<evidence type="ECO:0000313" key="2">
    <source>
        <dbReference type="EMBL" id="CAA9263073.1"/>
    </source>
</evidence>
<accession>A0A6J4IVB8</accession>
<keyword evidence="2" id="KW-0378">Hydrolase</keyword>
<dbReference type="EMBL" id="CADCTD010000124">
    <property type="protein sequence ID" value="CAA9263073.1"/>
    <property type="molecule type" value="Genomic_DNA"/>
</dbReference>
<feature type="compositionally biased region" description="Basic residues" evidence="1">
    <location>
        <begin position="9"/>
        <end position="33"/>
    </location>
</feature>
<reference evidence="2" key="1">
    <citation type="submission" date="2020-02" db="EMBL/GenBank/DDBJ databases">
        <authorList>
            <person name="Meier V. D."/>
        </authorList>
    </citation>
    <scope>NUCLEOTIDE SEQUENCE</scope>
    <source>
        <strain evidence="2">AVDCRST_MAG27</strain>
    </source>
</reference>
<proteinExistence type="predicted"/>
<feature type="non-terminal residue" evidence="2">
    <location>
        <position position="1"/>
    </location>
</feature>
<organism evidence="2">
    <name type="scientific">uncultured Craurococcus sp</name>
    <dbReference type="NCBI Taxonomy" id="1135998"/>
    <lineage>
        <taxon>Bacteria</taxon>
        <taxon>Pseudomonadati</taxon>
        <taxon>Pseudomonadota</taxon>
        <taxon>Alphaproteobacteria</taxon>
        <taxon>Acetobacterales</taxon>
        <taxon>Acetobacteraceae</taxon>
        <taxon>Craurococcus</taxon>
        <taxon>environmental samples</taxon>
    </lineage>
</organism>
<feature type="region of interest" description="Disordered" evidence="1">
    <location>
        <begin position="1"/>
        <end position="191"/>
    </location>
</feature>
<evidence type="ECO:0000256" key="1">
    <source>
        <dbReference type="SAM" id="MobiDB-lite"/>
    </source>
</evidence>
<sequence length="191" mass="20590">VESLPPCRARPRRLARHHHPLGPQGRARRHGGRRAGLPWANSGQGQCAEGPANRRRAGAGGLRRRHGRRLHPARAAGGEAGALPRPAGARLRRARQGLAERPLPAPAGGAALGRGWQAQPAADRAGRRAGTRGCRDRHRLGRQFRPCRGPRPAAGRGALGRGHRAPGDGDRGRHLRLHERQHRRRNPGSGL</sequence>
<dbReference type="GO" id="GO:0006508">
    <property type="term" value="P:proteolysis"/>
    <property type="evidence" value="ECO:0007669"/>
    <property type="project" value="UniProtKB-KW"/>
</dbReference>
<feature type="compositionally biased region" description="Basic residues" evidence="1">
    <location>
        <begin position="127"/>
        <end position="142"/>
    </location>
</feature>
<feature type="compositionally biased region" description="Low complexity" evidence="1">
    <location>
        <begin position="96"/>
        <end position="115"/>
    </location>
</feature>
<feature type="compositionally biased region" description="Low complexity" evidence="1">
    <location>
        <begin position="146"/>
        <end position="156"/>
    </location>
</feature>
<feature type="non-terminal residue" evidence="2">
    <location>
        <position position="191"/>
    </location>
</feature>
<feature type="compositionally biased region" description="Basic residues" evidence="1">
    <location>
        <begin position="173"/>
        <end position="191"/>
    </location>
</feature>
<feature type="compositionally biased region" description="Low complexity" evidence="1">
    <location>
        <begin position="73"/>
        <end position="89"/>
    </location>
</feature>
<protein>
    <submittedName>
        <fullName evidence="2">ATP-dependent protease subunit HslV</fullName>
        <ecNumber evidence="2">3.4.25.2</ecNumber>
    </submittedName>
</protein>
<dbReference type="EC" id="3.4.25.2" evidence="2"/>
<keyword evidence="2" id="KW-0645">Protease</keyword>